<evidence type="ECO:0000259" key="5">
    <source>
        <dbReference type="Pfam" id="PF13476"/>
    </source>
</evidence>
<dbReference type="InterPro" id="IPR027417">
    <property type="entry name" value="P-loop_NTPase"/>
</dbReference>
<feature type="coiled-coil region" evidence="4">
    <location>
        <begin position="613"/>
        <end position="710"/>
    </location>
</feature>
<dbReference type="AlphaFoldDB" id="A0A1G9WJ18"/>
<dbReference type="Pfam" id="PF13558">
    <property type="entry name" value="SbcC_Walker_B"/>
    <property type="match status" value="1"/>
</dbReference>
<evidence type="ECO:0000256" key="1">
    <source>
        <dbReference type="ARBA" id="ARBA00006930"/>
    </source>
</evidence>
<dbReference type="SUPFAM" id="SSF52540">
    <property type="entry name" value="P-loop containing nucleoside triphosphate hydrolases"/>
    <property type="match status" value="1"/>
</dbReference>
<keyword evidence="7" id="KW-1185">Reference proteome</keyword>
<dbReference type="PANTHER" id="PTHR32114:SF2">
    <property type="entry name" value="ABC TRANSPORTER ABCH.3"/>
    <property type="match status" value="1"/>
</dbReference>
<protein>
    <recommendedName>
        <fullName evidence="3">Nuclease SbcCD subunit C</fullName>
    </recommendedName>
</protein>
<feature type="domain" description="Rad50/SbcC-type AAA" evidence="5">
    <location>
        <begin position="6"/>
        <end position="287"/>
    </location>
</feature>
<dbReference type="RefSeq" id="WP_092638348.1">
    <property type="nucleotide sequence ID" value="NZ_FNID01000006.1"/>
</dbReference>
<dbReference type="OrthoDB" id="9795626at2"/>
<dbReference type="Proteomes" id="UP000199182">
    <property type="component" value="Unassembled WGS sequence"/>
</dbReference>
<evidence type="ECO:0000313" key="7">
    <source>
        <dbReference type="Proteomes" id="UP000199182"/>
    </source>
</evidence>
<accession>A0A1G9WJ18</accession>
<organism evidence="6 7">
    <name type="scientific">Acetanaerobacterium elongatum</name>
    <dbReference type="NCBI Taxonomy" id="258515"/>
    <lineage>
        <taxon>Bacteria</taxon>
        <taxon>Bacillati</taxon>
        <taxon>Bacillota</taxon>
        <taxon>Clostridia</taxon>
        <taxon>Eubacteriales</taxon>
        <taxon>Oscillospiraceae</taxon>
        <taxon>Acetanaerobacterium</taxon>
    </lineage>
</organism>
<dbReference type="InterPro" id="IPR038729">
    <property type="entry name" value="Rad50/SbcC_AAA"/>
</dbReference>
<dbReference type="EMBL" id="FNID01000006">
    <property type="protein sequence ID" value="SDM84357.1"/>
    <property type="molecule type" value="Genomic_DNA"/>
</dbReference>
<dbReference type="GO" id="GO:0006302">
    <property type="term" value="P:double-strand break repair"/>
    <property type="evidence" value="ECO:0007669"/>
    <property type="project" value="InterPro"/>
</dbReference>
<dbReference type="Gene3D" id="3.40.50.300">
    <property type="entry name" value="P-loop containing nucleotide triphosphate hydrolases"/>
    <property type="match status" value="2"/>
</dbReference>
<keyword evidence="6" id="KW-0378">Hydrolase</keyword>
<feature type="coiled-coil region" evidence="4">
    <location>
        <begin position="308"/>
        <end position="397"/>
    </location>
</feature>
<gene>
    <name evidence="6" type="ORF">SAMN05192585_10629</name>
</gene>
<reference evidence="6 7" key="1">
    <citation type="submission" date="2016-10" db="EMBL/GenBank/DDBJ databases">
        <authorList>
            <person name="de Groot N.N."/>
        </authorList>
    </citation>
    <scope>NUCLEOTIDE SEQUENCE [LARGE SCALE GENOMIC DNA]</scope>
    <source>
        <strain evidence="6 7">CGMCC 1.5012</strain>
    </source>
</reference>
<comment type="similarity">
    <text evidence="1">Belongs to the SMC family. SbcC subfamily.</text>
</comment>
<keyword evidence="6" id="KW-0540">Nuclease</keyword>
<sequence>MKPLTLTINAFGPYAGRQEIDFEQLAGQNLFLITGPTGAGKTTVFDAITFALYGRASGESRRDAEKLKSDYATPDEPCFVRLSFLLRGEVYTIERRPKQQRITRGGGISTANGDALLTLPNGTAIKGISDVNAKVNELLGLDCSQFRQIVMLPQGEFKRLLESGSDEKQVIFRKIFSTGLYSLVEAKLKARCSELKLKLDAASANLGEYARMLLAAEFQPLQQALAQPSINYPEVVALTEELIDADTELLAQTNQLLEKALNEKSRIDIEGAAQHNARLDRLEELNVIQTKLTNEAPVQQQRQRALALARRANELMFIEREITAAQQQAVINLTAAGELQQRINQSDERLNKAQQGLTQAEKVKEEQQRLIEKRVWFTQLNEQLLTAERIAAQAEQLKGKLAAQNGYIEALDILLKRARLKEEYDRAHTLAAACSELVSGVQAYRMAAQGCAEANTRYAAEFERFLAGQAGVLARRLKDGDPCPVCGSVHHPAPASQPEELPDEAVINRLKQQADTLYTHQLSLLGEVKAKAAAIRAQGGTLTISDDVLTFAEEELLALCQTADTSLAAVKMGYDTLSLQADSSLRKLNMADDKRLYDIAYLTEKRTAFELQQASLRQSLSEAEVRAEEERAKVPKELADRALLQKAEQENENKIHTLQHLAEAAQNEFVSASNERERLNEALRGAQNAAANAQAAAEKSNEKLQFKMQEYGFSAQEEYRKSSLNEDEYLALEQAIKGYDESLAKTFAEIQALRQACAGREREDLEALKARFAAAAERATELDKAKTSLNLRVDANTRAVSRIKALLQSMGEEERLYSDIAALYALAKGDNPAKLSFERYVLGAYFADVVRAANHWLTDMTGGRYLLLHRQERLKGNAAAGLDLEVLDAQSGKERHVSTLSGGEGFKASLSLALGLADVIQSYSGGVSIETMFIDEGFGSLDAASREKAVDTLFELEKTGRLIGIISHVEELKERIPARLEVTPSASGSTARFV</sequence>
<evidence type="ECO:0000256" key="3">
    <source>
        <dbReference type="ARBA" id="ARBA00013368"/>
    </source>
</evidence>
<name>A0A1G9WJ18_9FIRM</name>
<dbReference type="PANTHER" id="PTHR32114">
    <property type="entry name" value="ABC TRANSPORTER ABCH.3"/>
    <property type="match status" value="1"/>
</dbReference>
<evidence type="ECO:0000256" key="2">
    <source>
        <dbReference type="ARBA" id="ARBA00011322"/>
    </source>
</evidence>
<evidence type="ECO:0000256" key="4">
    <source>
        <dbReference type="SAM" id="Coils"/>
    </source>
</evidence>
<proteinExistence type="inferred from homology"/>
<dbReference type="GO" id="GO:0004527">
    <property type="term" value="F:exonuclease activity"/>
    <property type="evidence" value="ECO:0007669"/>
    <property type="project" value="UniProtKB-KW"/>
</dbReference>
<comment type="subunit">
    <text evidence="2">Heterodimer of SbcC and SbcD.</text>
</comment>
<keyword evidence="4" id="KW-0175">Coiled coil</keyword>
<evidence type="ECO:0000313" key="6">
    <source>
        <dbReference type="EMBL" id="SDM84357.1"/>
    </source>
</evidence>
<dbReference type="Pfam" id="PF13476">
    <property type="entry name" value="AAA_23"/>
    <property type="match status" value="1"/>
</dbReference>
<feature type="coiled-coil region" evidence="4">
    <location>
        <begin position="243"/>
        <end position="270"/>
    </location>
</feature>
<dbReference type="STRING" id="258515.SAMN05192585_10629"/>
<dbReference type="GO" id="GO:0016887">
    <property type="term" value="F:ATP hydrolysis activity"/>
    <property type="evidence" value="ECO:0007669"/>
    <property type="project" value="InterPro"/>
</dbReference>
<keyword evidence="6" id="KW-0269">Exonuclease</keyword>